<gene>
    <name evidence="7" type="ORF">EVA_11658</name>
</gene>
<evidence type="ECO:0000256" key="3">
    <source>
        <dbReference type="ARBA" id="ARBA00022737"/>
    </source>
</evidence>
<comment type="caution">
    <text evidence="7">The sequence shown here is derived from an EMBL/GenBank/DDBJ whole genome shotgun (WGS) entry which is preliminary data.</text>
</comment>
<dbReference type="FunFam" id="3.30.70.20:FF:000035">
    <property type="entry name" value="Iron hydrogenase 1"/>
    <property type="match status" value="1"/>
</dbReference>
<organism evidence="7">
    <name type="scientific">gut metagenome</name>
    <dbReference type="NCBI Taxonomy" id="749906"/>
    <lineage>
        <taxon>unclassified sequences</taxon>
        <taxon>metagenomes</taxon>
        <taxon>organismal metagenomes</taxon>
    </lineage>
</organism>
<evidence type="ECO:0000256" key="4">
    <source>
        <dbReference type="ARBA" id="ARBA00023004"/>
    </source>
</evidence>
<dbReference type="SUPFAM" id="SSF54862">
    <property type="entry name" value="4Fe-4S ferredoxins"/>
    <property type="match status" value="1"/>
</dbReference>
<dbReference type="AlphaFoldDB" id="J9GKN0"/>
<keyword evidence="2" id="KW-0479">Metal-binding</keyword>
<dbReference type="GO" id="GO:0046872">
    <property type="term" value="F:metal ion binding"/>
    <property type="evidence" value="ECO:0007669"/>
    <property type="project" value="UniProtKB-KW"/>
</dbReference>
<protein>
    <submittedName>
        <fullName evidence="7">Hydrogenase, Fe-only</fullName>
    </submittedName>
</protein>
<keyword evidence="4" id="KW-0408">Iron</keyword>
<dbReference type="PROSITE" id="PS51379">
    <property type="entry name" value="4FE4S_FER_2"/>
    <property type="match status" value="2"/>
</dbReference>
<dbReference type="InterPro" id="IPR017896">
    <property type="entry name" value="4Fe4S_Fe-S-bd"/>
</dbReference>
<dbReference type="Gene3D" id="3.30.70.20">
    <property type="match status" value="1"/>
</dbReference>
<keyword evidence="5" id="KW-0411">Iron-sulfur</keyword>
<sequence>MTWVFMKFPYEREVVDTPWNHDFPLIRDSKKCIKCMRCVNICDKVQALHIWDVQNTGSRTTVDVAGNITIEASDCSLCGQCITHCPVV</sequence>
<dbReference type="EMBL" id="AMCI01003465">
    <property type="protein sequence ID" value="EJX00235.1"/>
    <property type="molecule type" value="Genomic_DNA"/>
</dbReference>
<reference evidence="7" key="1">
    <citation type="journal article" date="2012" name="PLoS ONE">
        <title>Gene sets for utilization of primary and secondary nutrition supplies in the distal gut of endangered iberian lynx.</title>
        <authorList>
            <person name="Alcaide M."/>
            <person name="Messina E."/>
            <person name="Richter M."/>
            <person name="Bargiela R."/>
            <person name="Peplies J."/>
            <person name="Huws S.A."/>
            <person name="Newbold C.J."/>
            <person name="Golyshin P.N."/>
            <person name="Simon M.A."/>
            <person name="Lopez G."/>
            <person name="Yakimov M.M."/>
            <person name="Ferrer M."/>
        </authorList>
    </citation>
    <scope>NUCLEOTIDE SEQUENCE</scope>
</reference>
<dbReference type="PROSITE" id="PS00198">
    <property type="entry name" value="4FE4S_FER_1"/>
    <property type="match status" value="1"/>
</dbReference>
<evidence type="ECO:0000256" key="1">
    <source>
        <dbReference type="ARBA" id="ARBA00022485"/>
    </source>
</evidence>
<dbReference type="InterPro" id="IPR017900">
    <property type="entry name" value="4Fe4S_Fe_S_CS"/>
</dbReference>
<evidence type="ECO:0000313" key="7">
    <source>
        <dbReference type="EMBL" id="EJX00235.1"/>
    </source>
</evidence>
<dbReference type="Pfam" id="PF12838">
    <property type="entry name" value="Fer4_7"/>
    <property type="match status" value="1"/>
</dbReference>
<name>J9GKN0_9ZZZZ</name>
<keyword evidence="1" id="KW-0004">4Fe-4S</keyword>
<dbReference type="GO" id="GO:0051539">
    <property type="term" value="F:4 iron, 4 sulfur cluster binding"/>
    <property type="evidence" value="ECO:0007669"/>
    <property type="project" value="UniProtKB-KW"/>
</dbReference>
<feature type="domain" description="4Fe-4S ferredoxin-type" evidence="6">
    <location>
        <begin position="23"/>
        <end position="53"/>
    </location>
</feature>
<feature type="non-terminal residue" evidence="7">
    <location>
        <position position="88"/>
    </location>
</feature>
<evidence type="ECO:0000259" key="6">
    <source>
        <dbReference type="PROSITE" id="PS51379"/>
    </source>
</evidence>
<evidence type="ECO:0000256" key="2">
    <source>
        <dbReference type="ARBA" id="ARBA00022723"/>
    </source>
</evidence>
<proteinExistence type="predicted"/>
<evidence type="ECO:0000256" key="5">
    <source>
        <dbReference type="ARBA" id="ARBA00023014"/>
    </source>
</evidence>
<feature type="domain" description="4Fe-4S ferredoxin-type" evidence="6">
    <location>
        <begin position="66"/>
        <end position="88"/>
    </location>
</feature>
<keyword evidence="3" id="KW-0677">Repeat</keyword>
<accession>J9GKN0</accession>